<evidence type="ECO:0000259" key="1">
    <source>
        <dbReference type="Pfam" id="PF14498"/>
    </source>
</evidence>
<feature type="domain" description="Glycosyl hydrolase family 95 N-terminal" evidence="1">
    <location>
        <begin position="19"/>
        <end position="283"/>
    </location>
</feature>
<feature type="domain" description="Glycosyl hydrolase family 95 catalytic" evidence="3">
    <location>
        <begin position="311"/>
        <end position="732"/>
    </location>
</feature>
<dbReference type="InterPro" id="IPR054363">
    <property type="entry name" value="GH95_cat"/>
</dbReference>
<keyword evidence="5" id="KW-1185">Reference proteome</keyword>
<proteinExistence type="predicted"/>
<dbReference type="InterPro" id="IPR012341">
    <property type="entry name" value="6hp_glycosidase-like_sf"/>
</dbReference>
<name>A0ABP0WCR1_9BRYO</name>
<dbReference type="PIRSF" id="PIRSF007663">
    <property type="entry name" value="UCP007663"/>
    <property type="match status" value="1"/>
</dbReference>
<organism evidence="4 5">
    <name type="scientific">Sphagnum jensenii</name>
    <dbReference type="NCBI Taxonomy" id="128206"/>
    <lineage>
        <taxon>Eukaryota</taxon>
        <taxon>Viridiplantae</taxon>
        <taxon>Streptophyta</taxon>
        <taxon>Embryophyta</taxon>
        <taxon>Bryophyta</taxon>
        <taxon>Sphagnophytina</taxon>
        <taxon>Sphagnopsida</taxon>
        <taxon>Sphagnales</taxon>
        <taxon>Sphagnaceae</taxon>
        <taxon>Sphagnum</taxon>
    </lineage>
</organism>
<evidence type="ECO:0000313" key="4">
    <source>
        <dbReference type="EMBL" id="CAK9264604.1"/>
    </source>
</evidence>
<dbReference type="Pfam" id="PF21307">
    <property type="entry name" value="Glyco_hydro_95_C"/>
    <property type="match status" value="1"/>
</dbReference>
<dbReference type="InterPro" id="IPR027414">
    <property type="entry name" value="GH95_N_dom"/>
</dbReference>
<evidence type="ECO:0008006" key="6">
    <source>
        <dbReference type="Google" id="ProtNLM"/>
    </source>
</evidence>
<dbReference type="Gene3D" id="1.50.10.10">
    <property type="match status" value="1"/>
</dbReference>
<reference evidence="4" key="1">
    <citation type="submission" date="2024-02" db="EMBL/GenBank/DDBJ databases">
        <authorList>
            <consortium name="ELIXIR-Norway"/>
            <consortium name="Elixir Norway"/>
        </authorList>
    </citation>
    <scope>NUCLEOTIDE SEQUENCE</scope>
</reference>
<dbReference type="EMBL" id="OZ020112">
    <property type="protein sequence ID" value="CAK9264604.1"/>
    <property type="molecule type" value="Genomic_DNA"/>
</dbReference>
<evidence type="ECO:0000259" key="2">
    <source>
        <dbReference type="Pfam" id="PF21307"/>
    </source>
</evidence>
<dbReference type="PANTHER" id="PTHR31084:SF0">
    <property type="entry name" value="ALPHA-L-FUCOSIDASE 2"/>
    <property type="match status" value="1"/>
</dbReference>
<dbReference type="Proteomes" id="UP001497444">
    <property type="component" value="Chromosome 17"/>
</dbReference>
<evidence type="ECO:0000259" key="3">
    <source>
        <dbReference type="Pfam" id="PF22124"/>
    </source>
</evidence>
<dbReference type="InterPro" id="IPR016518">
    <property type="entry name" value="Alpha-L-fucosidase"/>
</dbReference>
<gene>
    <name evidence="4" type="ORF">CSSPJE1EN1_LOCUS10082</name>
</gene>
<sequence>MEGVGRFPEDEEPVVRFFEPAQHWPEALPVGSGRLGAMVFGGVESELVQLNEDTLWSGGPSDWNNPRARELLPQVRELVWAGKFAEATALSRQMVGPDTQVYQPLGDLKLDFGEAHRAYDTASYERQLDLSTATTILNYTIDDTAYLRQTFASYPHQIIAMRVAASKEASISFSAKLDSQLLQEARTVGHHQIVLTGQCPGGRNGGRVLEGTTTTTVTSGGSDDNGSGLLQTTAAKGMLFAAILEVKVVGASAKVEATDDHTISVRDADWAELYIAASSSFRGPFKDASSAQEEEPIELASATLRKIQGLSFDELFVAHLADYQPLFHRVSLRIGNNRCLKLDPKKKRHSTKDRVLLFADNEDPALVVLLFQFGRYLLIASSRPGTFVSNLQGVWNNQLYPAWRCCPTLNINLEMNYWHAETCNLPECHQPLFDLIADLSVTGATTAKVNYGLGGWVSHHNADIWAQTAPVAGDPVWALWPMSGAWLCLHLWEHYMFSLDKEFLRNQAFPLLKGCADFFLDWLVEDGNGNLVTNPSTSPEHHFIAPDGREASVSYGSTMDMAILHDLFSAIISAARVLGGVEKEFVNKLQSAIDRLLPPKIGSDGCLMEWVKEFKDPEIKHRHMSHLFGVYPGHSLTPQTTPELCEAAANSMIKRGEIGPGWSMAWKTALWARLWNSAHAYSMVKRMFHLIEASETHELFDGGGVYANLFNAHPPFQIDGNFGFTAAIAEMLFQSDGHNLYVLPALPARQWRDGFVTGLCGRGAITVGIRWIGGNLEEVDIQVEKGFLDSRKLHYKDKVVELPKTTAGPMYYEFDGDLNLRKTTVLGNPIAGNNSHRCVVL</sequence>
<feature type="domain" description="Alpha fucosidase A-like C-terminal" evidence="2">
    <location>
        <begin position="734"/>
        <end position="787"/>
    </location>
</feature>
<dbReference type="PANTHER" id="PTHR31084">
    <property type="entry name" value="ALPHA-L-FUCOSIDASE 2"/>
    <property type="match status" value="1"/>
</dbReference>
<protein>
    <recommendedName>
        <fullName evidence="6">Alpha-L-fucosidase</fullName>
    </recommendedName>
</protein>
<evidence type="ECO:0000313" key="5">
    <source>
        <dbReference type="Proteomes" id="UP001497444"/>
    </source>
</evidence>
<dbReference type="InterPro" id="IPR049053">
    <property type="entry name" value="AFCA-like_C"/>
</dbReference>
<accession>A0ABP0WCR1</accession>
<dbReference type="Pfam" id="PF22124">
    <property type="entry name" value="Glyco_hydro_95_cat"/>
    <property type="match status" value="1"/>
</dbReference>
<dbReference type="SUPFAM" id="SSF48208">
    <property type="entry name" value="Six-hairpin glycosidases"/>
    <property type="match status" value="1"/>
</dbReference>
<dbReference type="InterPro" id="IPR008928">
    <property type="entry name" value="6-hairpin_glycosidase_sf"/>
</dbReference>
<dbReference type="Pfam" id="PF14498">
    <property type="entry name" value="Glyco_hyd_65N_2"/>
    <property type="match status" value="1"/>
</dbReference>